<gene>
    <name evidence="4" type="ORF">GCM10011369_35500</name>
</gene>
<evidence type="ECO:0000256" key="3">
    <source>
        <dbReference type="RuleBase" id="RU004508"/>
    </source>
</evidence>
<dbReference type="SUPFAM" id="SSF53383">
    <property type="entry name" value="PLP-dependent transferases"/>
    <property type="match status" value="1"/>
</dbReference>
<keyword evidence="1 3" id="KW-0663">Pyridoxal phosphate</keyword>
<dbReference type="EMBL" id="BMDX01000031">
    <property type="protein sequence ID" value="GGA90253.1"/>
    <property type="molecule type" value="Genomic_DNA"/>
</dbReference>
<dbReference type="PANTHER" id="PTHR30244">
    <property type="entry name" value="TRANSAMINASE"/>
    <property type="match status" value="1"/>
</dbReference>
<proteinExistence type="inferred from homology"/>
<dbReference type="Pfam" id="PF01041">
    <property type="entry name" value="DegT_DnrJ_EryC1"/>
    <property type="match status" value="1"/>
</dbReference>
<dbReference type="Gene3D" id="3.40.640.10">
    <property type="entry name" value="Type I PLP-dependent aspartate aminotransferase-like (Major domain)"/>
    <property type="match status" value="1"/>
</dbReference>
<organism evidence="4 5">
    <name type="scientific">Neiella marina</name>
    <dbReference type="NCBI Taxonomy" id="508461"/>
    <lineage>
        <taxon>Bacteria</taxon>
        <taxon>Pseudomonadati</taxon>
        <taxon>Pseudomonadota</taxon>
        <taxon>Gammaproteobacteria</taxon>
        <taxon>Alteromonadales</taxon>
        <taxon>Echinimonadaceae</taxon>
        <taxon>Neiella</taxon>
    </lineage>
</organism>
<reference evidence="5" key="1">
    <citation type="journal article" date="2019" name="Int. J. Syst. Evol. Microbiol.">
        <title>The Global Catalogue of Microorganisms (GCM) 10K type strain sequencing project: providing services to taxonomists for standard genome sequencing and annotation.</title>
        <authorList>
            <consortium name="The Broad Institute Genomics Platform"/>
            <consortium name="The Broad Institute Genome Sequencing Center for Infectious Disease"/>
            <person name="Wu L."/>
            <person name="Ma J."/>
        </authorList>
    </citation>
    <scope>NUCLEOTIDE SEQUENCE [LARGE SCALE GENOMIC DNA]</scope>
    <source>
        <strain evidence="5">CGMCC 1.10130</strain>
    </source>
</reference>
<dbReference type="GO" id="GO:0030170">
    <property type="term" value="F:pyridoxal phosphate binding"/>
    <property type="evidence" value="ECO:0007669"/>
    <property type="project" value="TreeGrafter"/>
</dbReference>
<dbReference type="InterPro" id="IPR015424">
    <property type="entry name" value="PyrdxlP-dep_Trfase"/>
</dbReference>
<sequence length="363" mass="40495">MATQNPQAKSAIELLSDVKPVAFIENKAMDFEAIQSLLVDSKANNHWANYGPASQRLESFLEQKLNLPPHKKAVMCKSGTAALHTLVHLEEHKAGRKLNWVISSFGFIASNIGCLSDAQVLDCDINGMLSIDALKSLPESSWDGIVITNIFGLCQDISAYEQFCKQHNKVLIVDNAVGLFSGWRHQHSPNEAISFHQTKPWGIGEGGCIIVNEQDDKLIKDMLCFGRAQAHIERRYCSNEKLADINAASIMAWLQQMFEWYPVYTQQAARIASLAEQQGLRLLLPLEPDKPYGNVPLLADQPITDDDLANPYITLRKYYTPLAATPTAKGLYDRIINVPCHSETCHISDQQFSALFQRLANTN</sequence>
<comment type="similarity">
    <text evidence="2 3">Belongs to the DegT/DnrJ/EryC1 family.</text>
</comment>
<evidence type="ECO:0000256" key="2">
    <source>
        <dbReference type="ARBA" id="ARBA00037999"/>
    </source>
</evidence>
<evidence type="ECO:0000313" key="5">
    <source>
        <dbReference type="Proteomes" id="UP000619743"/>
    </source>
</evidence>
<evidence type="ECO:0000313" key="4">
    <source>
        <dbReference type="EMBL" id="GGA90253.1"/>
    </source>
</evidence>
<dbReference type="GO" id="GO:0008483">
    <property type="term" value="F:transaminase activity"/>
    <property type="evidence" value="ECO:0007669"/>
    <property type="project" value="TreeGrafter"/>
</dbReference>
<accession>A0A8J2UA94</accession>
<name>A0A8J2UA94_9GAMM</name>
<comment type="caution">
    <text evidence="4">The sequence shown here is derived from an EMBL/GenBank/DDBJ whole genome shotgun (WGS) entry which is preliminary data.</text>
</comment>
<protein>
    <recommendedName>
        <fullName evidence="6">DegT/DnrJ/EryC1/StrS aminotransferase family protein</fullName>
    </recommendedName>
</protein>
<evidence type="ECO:0008006" key="6">
    <source>
        <dbReference type="Google" id="ProtNLM"/>
    </source>
</evidence>
<evidence type="ECO:0000256" key="1">
    <source>
        <dbReference type="ARBA" id="ARBA00022898"/>
    </source>
</evidence>
<dbReference type="InterPro" id="IPR000653">
    <property type="entry name" value="DegT/StrS_aminotransferase"/>
</dbReference>
<dbReference type="RefSeq" id="WP_087507613.1">
    <property type="nucleotide sequence ID" value="NZ_BMDX01000031.1"/>
</dbReference>
<keyword evidence="5" id="KW-1185">Reference proteome</keyword>
<dbReference type="AlphaFoldDB" id="A0A8J2UA94"/>
<dbReference type="InterPro" id="IPR015421">
    <property type="entry name" value="PyrdxlP-dep_Trfase_major"/>
</dbReference>
<dbReference type="OrthoDB" id="9804264at2"/>
<dbReference type="PANTHER" id="PTHR30244:SF34">
    <property type="entry name" value="DTDP-4-AMINO-4,6-DIDEOXYGALACTOSE TRANSAMINASE"/>
    <property type="match status" value="1"/>
</dbReference>
<dbReference type="GO" id="GO:0000271">
    <property type="term" value="P:polysaccharide biosynthetic process"/>
    <property type="evidence" value="ECO:0007669"/>
    <property type="project" value="TreeGrafter"/>
</dbReference>
<dbReference type="Proteomes" id="UP000619743">
    <property type="component" value="Unassembled WGS sequence"/>
</dbReference>